<dbReference type="EMBL" id="KQ964545">
    <property type="protein sequence ID" value="KXN69156.1"/>
    <property type="molecule type" value="Genomic_DNA"/>
</dbReference>
<dbReference type="AlphaFoldDB" id="A0A137P277"/>
<reference evidence="1 2" key="1">
    <citation type="journal article" date="2015" name="Genome Biol. Evol.">
        <title>Phylogenomic analyses indicate that early fungi evolved digesting cell walls of algal ancestors of land plants.</title>
        <authorList>
            <person name="Chang Y."/>
            <person name="Wang S."/>
            <person name="Sekimoto S."/>
            <person name="Aerts A.L."/>
            <person name="Choi C."/>
            <person name="Clum A."/>
            <person name="LaButti K.M."/>
            <person name="Lindquist E.A."/>
            <person name="Yee Ngan C."/>
            <person name="Ohm R.A."/>
            <person name="Salamov A.A."/>
            <person name="Grigoriev I.V."/>
            <person name="Spatafora J.W."/>
            <person name="Berbee M.L."/>
        </authorList>
    </citation>
    <scope>NUCLEOTIDE SEQUENCE [LARGE SCALE GENOMIC DNA]</scope>
    <source>
        <strain evidence="1 2">NRRL 28638</strain>
    </source>
</reference>
<organism evidence="1 2">
    <name type="scientific">Conidiobolus coronatus (strain ATCC 28846 / CBS 209.66 / NRRL 28638)</name>
    <name type="common">Delacroixia coronata</name>
    <dbReference type="NCBI Taxonomy" id="796925"/>
    <lineage>
        <taxon>Eukaryota</taxon>
        <taxon>Fungi</taxon>
        <taxon>Fungi incertae sedis</taxon>
        <taxon>Zoopagomycota</taxon>
        <taxon>Entomophthoromycotina</taxon>
        <taxon>Entomophthoromycetes</taxon>
        <taxon>Entomophthorales</taxon>
        <taxon>Ancylistaceae</taxon>
        <taxon>Conidiobolus</taxon>
    </lineage>
</organism>
<evidence type="ECO:0000313" key="1">
    <source>
        <dbReference type="EMBL" id="KXN69156.1"/>
    </source>
</evidence>
<name>A0A137P277_CONC2</name>
<sequence length="285" mass="33776">MYLIAQNYPCLLMISGYPKAIEVIDSKIAVRDSHFSKGSRFTIEKIGKVYYLKYKGNYISYKNKSLIVTDKNYIITELVYLVPYCSSLFSLKYKDDYLDVFMQPQTADYPIIFQWANIYPSLSNYEMQEYYDTYDFLERVQIEYVSIDGLDILNCNFPLYLTCDGNFNKRLEYNEEDYLFEFVDSSIMNGIPLKFCEYQGDICVYSEEFGYLQIGYDQEWEAHQPVFSKDDFEFPIVLEKAELYSTYFLKYDSAYIQVINHDNYTFGIFTEKKEEASVFQITSSF</sequence>
<accession>A0A137P277</accession>
<protein>
    <submittedName>
        <fullName evidence="1">Uncharacterized protein</fullName>
    </submittedName>
</protein>
<dbReference type="Proteomes" id="UP000070444">
    <property type="component" value="Unassembled WGS sequence"/>
</dbReference>
<keyword evidence="2" id="KW-1185">Reference proteome</keyword>
<proteinExistence type="predicted"/>
<evidence type="ECO:0000313" key="2">
    <source>
        <dbReference type="Proteomes" id="UP000070444"/>
    </source>
</evidence>
<gene>
    <name evidence="1" type="ORF">CONCODRAFT_8444</name>
</gene>